<protein>
    <submittedName>
        <fullName evidence="2">Transcription initiation factor TFIID subunit 1-like</fullName>
    </submittedName>
</protein>
<evidence type="ECO:0000313" key="1">
    <source>
        <dbReference type="EMBL" id="KAJ6791844.1"/>
    </source>
</evidence>
<dbReference type="Proteomes" id="UP001140949">
    <property type="component" value="Unassembled WGS sequence"/>
</dbReference>
<reference evidence="2" key="1">
    <citation type="journal article" date="2023" name="GigaByte">
        <title>Genome assembly of the bearded iris, Iris pallida Lam.</title>
        <authorList>
            <person name="Bruccoleri R.E."/>
            <person name="Oakeley E.J."/>
            <person name="Faust A.M.E."/>
            <person name="Altorfer M."/>
            <person name="Dessus-Babus S."/>
            <person name="Burckhardt D."/>
            <person name="Oertli M."/>
            <person name="Naumann U."/>
            <person name="Petersen F."/>
            <person name="Wong J."/>
        </authorList>
    </citation>
    <scope>NUCLEOTIDE SEQUENCE</scope>
    <source>
        <strain evidence="2">GSM-AAB239-AS_SAM_17_03QT</strain>
    </source>
</reference>
<dbReference type="EMBL" id="JANAVB010030817">
    <property type="protein sequence ID" value="KAJ6812940.1"/>
    <property type="molecule type" value="Genomic_DNA"/>
</dbReference>
<dbReference type="EMBL" id="JANAVB010044218">
    <property type="protein sequence ID" value="KAJ6791844.1"/>
    <property type="molecule type" value="Genomic_DNA"/>
</dbReference>
<gene>
    <name evidence="2" type="ORF">M6B38_146390</name>
    <name evidence="1" type="ORF">M6B38_241590</name>
</gene>
<name>A0AAX6F8Y8_IRIPA</name>
<keyword evidence="3" id="KW-1185">Reference proteome</keyword>
<reference evidence="2" key="2">
    <citation type="submission" date="2023-04" db="EMBL/GenBank/DDBJ databases">
        <authorList>
            <person name="Bruccoleri R.E."/>
            <person name="Oakeley E.J."/>
            <person name="Faust A.-M."/>
            <person name="Dessus-Babus S."/>
            <person name="Altorfer M."/>
            <person name="Burckhardt D."/>
            <person name="Oertli M."/>
            <person name="Naumann U."/>
            <person name="Petersen F."/>
            <person name="Wong J."/>
        </authorList>
    </citation>
    <scope>NUCLEOTIDE SEQUENCE</scope>
    <source>
        <strain evidence="2">GSM-AAB239-AS_SAM_17_03QT</strain>
        <tissue evidence="2">Leaf</tissue>
    </source>
</reference>
<comment type="caution">
    <text evidence="2">The sequence shown here is derived from an EMBL/GenBank/DDBJ whole genome shotgun (WGS) entry which is preliminary data.</text>
</comment>
<accession>A0AAX6F8Y8</accession>
<sequence>MDMSFLWSTVRRDRYFLEMSGWGLDYALITRKMHSAIKLLLPCEMPTKAWVLCSRLNLLTNLLFLEMLDLVAANHVLKLICTVHLYFPISCLQQTIFWYAQQKGCSLFDALINNMLLDNKSHTWKYLLQDQKVFRHTF</sequence>
<evidence type="ECO:0000313" key="3">
    <source>
        <dbReference type="Proteomes" id="UP001140949"/>
    </source>
</evidence>
<evidence type="ECO:0000313" key="2">
    <source>
        <dbReference type="EMBL" id="KAJ6812940.1"/>
    </source>
</evidence>
<dbReference type="AlphaFoldDB" id="A0AAX6F8Y8"/>
<proteinExistence type="predicted"/>
<organism evidence="2 3">
    <name type="scientific">Iris pallida</name>
    <name type="common">Sweet iris</name>
    <dbReference type="NCBI Taxonomy" id="29817"/>
    <lineage>
        <taxon>Eukaryota</taxon>
        <taxon>Viridiplantae</taxon>
        <taxon>Streptophyta</taxon>
        <taxon>Embryophyta</taxon>
        <taxon>Tracheophyta</taxon>
        <taxon>Spermatophyta</taxon>
        <taxon>Magnoliopsida</taxon>
        <taxon>Liliopsida</taxon>
        <taxon>Asparagales</taxon>
        <taxon>Iridaceae</taxon>
        <taxon>Iridoideae</taxon>
        <taxon>Irideae</taxon>
        <taxon>Iris</taxon>
    </lineage>
</organism>